<organism evidence="1 3">
    <name type="scientific">Halomonas elongata (strain ATCC 33173 / DSM 2581 / NBRC 15536 / NCIMB 2198 / 1H9)</name>
    <dbReference type="NCBI Taxonomy" id="768066"/>
    <lineage>
        <taxon>Bacteria</taxon>
        <taxon>Pseudomonadati</taxon>
        <taxon>Pseudomonadota</taxon>
        <taxon>Gammaproteobacteria</taxon>
        <taxon>Oceanospirillales</taxon>
        <taxon>Halomonadaceae</taxon>
        <taxon>Halomonas</taxon>
    </lineage>
</organism>
<dbReference type="Proteomes" id="UP001322512">
    <property type="component" value="Chromosome"/>
</dbReference>
<name>A0A1R4A4H6_HALED</name>
<reference evidence="1" key="1">
    <citation type="journal article" date="2010" name="Environ. Microbiol.">
        <title>A blueprint of ectoine metabolism from the genome of the industrial producer Halomonas elongata DSM 2581(T).</title>
        <authorList>
            <person name="Schwibbert K."/>
            <person name="Marin-Sanguino A."/>
            <person name="Bagyan I."/>
            <person name="Heidrich G."/>
            <person name="Lentzen G."/>
            <person name="Seitz H."/>
            <person name="Rampp M."/>
            <person name="Schuster S.C."/>
            <person name="Klenk H.P."/>
            <person name="Pfeiffer F."/>
            <person name="Oesterhelt D."/>
            <person name="Kunte H.J."/>
        </authorList>
    </citation>
    <scope>NUCLEOTIDE SEQUENCE</scope>
    <source>
        <strain evidence="1">Type strain: DSM 2581</strain>
    </source>
</reference>
<evidence type="ECO:0000313" key="1">
    <source>
        <dbReference type="EMBL" id="SJK83863.1"/>
    </source>
</evidence>
<reference evidence="3" key="3">
    <citation type="journal article" date="2011" name="Environ. Microbiol.">
        <title>A blueprint of ectoine metabolism from the genome of the industrial producer Halomonas elongata DSM 2581(T).</title>
        <authorList>
            <person name="Schwibbert K."/>
            <person name="Marin-Sanguino A."/>
            <person name="Bagyan I."/>
            <person name="Heidrich G."/>
            <person name="Lentzen G."/>
            <person name="Seitz H."/>
            <person name="Rampp M."/>
            <person name="Schuster S.C."/>
            <person name="Klenk H.P."/>
            <person name="Pfeiffer F."/>
            <person name="Oesterhelt D."/>
            <person name="Kunte H.J."/>
        </authorList>
    </citation>
    <scope>NUCLEOTIDE SEQUENCE [LARGE SCALE GENOMIC DNA]</scope>
    <source>
        <strain evidence="3">ATCC 33173 / DSM 2581 / NBRC 15536 / NCIMB 2198 / 1H9</strain>
    </source>
</reference>
<dbReference type="KEGG" id="hel:HELO_4036B"/>
<gene>
    <name evidence="1" type="ORF">HELO_4036B</name>
    <name evidence="2" type="ORF">SR933_14760</name>
</gene>
<dbReference type="Proteomes" id="UP000008707">
    <property type="component" value="Chromosome"/>
</dbReference>
<dbReference type="EMBL" id="FN869568">
    <property type="protein sequence ID" value="SJK83863.1"/>
    <property type="molecule type" value="Genomic_DNA"/>
</dbReference>
<keyword evidence="4" id="KW-1185">Reference proteome</keyword>
<evidence type="ECO:0000313" key="3">
    <source>
        <dbReference type="Proteomes" id="UP000008707"/>
    </source>
</evidence>
<dbReference type="EMBL" id="CP139472">
    <property type="protein sequence ID" value="WPU46500.1"/>
    <property type="molecule type" value="Genomic_DNA"/>
</dbReference>
<proteinExistence type="predicted"/>
<accession>A0A1R4A4H6</accession>
<reference evidence="2 4" key="4">
    <citation type="submission" date="2023-11" db="EMBL/GenBank/DDBJ databases">
        <title>MicrobeMod: A computational toolkit for identifying prokaryotic methylation and restriction-modification with nanopore sequencing.</title>
        <authorList>
            <person name="Crits-Christoph A."/>
            <person name="Kang S.C."/>
            <person name="Lee H."/>
            <person name="Ostrov N."/>
        </authorList>
    </citation>
    <scope>NUCLEOTIDE SEQUENCE [LARGE SCALE GENOMIC DNA]</scope>
    <source>
        <strain evidence="2 4">ATCC 33173</strain>
    </source>
</reference>
<dbReference type="AlphaFoldDB" id="A0A1R4A4H6"/>
<dbReference type="RefSeq" id="WP_041602216.1">
    <property type="nucleotide sequence ID" value="NZ_CP139472.1"/>
</dbReference>
<protein>
    <submittedName>
        <fullName evidence="1">Uncharacterized protein</fullName>
    </submittedName>
</protein>
<evidence type="ECO:0000313" key="2">
    <source>
        <dbReference type="EMBL" id="WPU46500.1"/>
    </source>
</evidence>
<sequence length="87" mass="10160">MGQHDRFHTRVPSELLEQFYAACEAQDDVASQVVRACMRRYVADWKASVRRGQMDWEVLQRVARLEEQLRRAGIEPDTSQPTVDRNV</sequence>
<evidence type="ECO:0000313" key="4">
    <source>
        <dbReference type="Proteomes" id="UP001322512"/>
    </source>
</evidence>
<reference evidence="1" key="2">
    <citation type="submission" date="2010-05" db="EMBL/GenBank/DDBJ databases">
        <title>Revision and reannotation of the Halomonas elongata DSM 2581(T) genome.</title>
        <authorList>
            <person name="Pfeiffer F."/>
            <person name="Bagyan I."/>
            <person name="Alfaro-Espinoza G."/>
            <person name="Zamora-Lagos M.A."/>
            <person name="Habermann B."/>
            <person name="Oesterhelt D."/>
            <person name="Kunte H.J."/>
        </authorList>
    </citation>
    <scope>NUCLEOTIDE SEQUENCE</scope>
    <source>
        <strain evidence="1">Type strain: DSM 2581</strain>
    </source>
</reference>